<proteinExistence type="predicted"/>
<reference evidence="1 2" key="1">
    <citation type="submission" date="2013-11" db="EMBL/GenBank/DDBJ databases">
        <title>The Genome Sequence of Phytophthora parasitica P1569.</title>
        <authorList>
            <consortium name="The Broad Institute Genomics Platform"/>
            <person name="Russ C."/>
            <person name="Tyler B."/>
            <person name="Panabieres F."/>
            <person name="Shan W."/>
            <person name="Tripathy S."/>
            <person name="Grunwald N."/>
            <person name="Machado M."/>
            <person name="Johnson C.S."/>
            <person name="Arredondo F."/>
            <person name="Hong C."/>
            <person name="Coffey M."/>
            <person name="Young S.K."/>
            <person name="Zeng Q."/>
            <person name="Gargeya S."/>
            <person name="Fitzgerald M."/>
            <person name="Abouelleil A."/>
            <person name="Alvarado L."/>
            <person name="Chapman S.B."/>
            <person name="Gainer-Dewar J."/>
            <person name="Goldberg J."/>
            <person name="Griggs A."/>
            <person name="Gujja S."/>
            <person name="Hansen M."/>
            <person name="Howarth C."/>
            <person name="Imamovic A."/>
            <person name="Ireland A."/>
            <person name="Larimer J."/>
            <person name="McCowan C."/>
            <person name="Murphy C."/>
            <person name="Pearson M."/>
            <person name="Poon T.W."/>
            <person name="Priest M."/>
            <person name="Roberts A."/>
            <person name="Saif S."/>
            <person name="Shea T."/>
            <person name="Sykes S."/>
            <person name="Wortman J."/>
            <person name="Nusbaum C."/>
            <person name="Birren B."/>
        </authorList>
    </citation>
    <scope>NUCLEOTIDE SEQUENCE [LARGE SCALE GENOMIC DNA]</scope>
    <source>
        <strain evidence="1 2">P1569</strain>
    </source>
</reference>
<sequence length="64" mass="7392">MTIPRRSDTCMFARRSVQISLADVNLTRQLSGFNMIPWTSTNWHSGLHPSDNEKLHFEGMTSFH</sequence>
<organism evidence="1 2">
    <name type="scientific">Phytophthora nicotianae P1569</name>
    <dbReference type="NCBI Taxonomy" id="1317065"/>
    <lineage>
        <taxon>Eukaryota</taxon>
        <taxon>Sar</taxon>
        <taxon>Stramenopiles</taxon>
        <taxon>Oomycota</taxon>
        <taxon>Peronosporomycetes</taxon>
        <taxon>Peronosporales</taxon>
        <taxon>Peronosporaceae</taxon>
        <taxon>Phytophthora</taxon>
    </lineage>
</organism>
<dbReference type="Proteomes" id="UP000018721">
    <property type="component" value="Unassembled WGS sequence"/>
</dbReference>
<keyword evidence="2" id="KW-1185">Reference proteome</keyword>
<dbReference type="HOGENOM" id="CLU_2872539_0_0_1"/>
<evidence type="ECO:0000313" key="1">
    <source>
        <dbReference type="EMBL" id="ETI52655.1"/>
    </source>
</evidence>
<accession>V9FME3</accession>
<dbReference type="EMBL" id="ANIZ01000777">
    <property type="protein sequence ID" value="ETI52655.1"/>
    <property type="molecule type" value="Genomic_DNA"/>
</dbReference>
<name>V9FME3_PHYNI</name>
<evidence type="ECO:0000313" key="2">
    <source>
        <dbReference type="Proteomes" id="UP000018721"/>
    </source>
</evidence>
<dbReference type="AlphaFoldDB" id="V9FME3"/>
<comment type="caution">
    <text evidence="1">The sequence shown here is derived from an EMBL/GenBank/DDBJ whole genome shotgun (WGS) entry which is preliminary data.</text>
</comment>
<protein>
    <submittedName>
        <fullName evidence="1">Uncharacterized protein</fullName>
    </submittedName>
</protein>
<gene>
    <name evidence="1" type="ORF">F443_04270</name>
</gene>